<dbReference type="InterPro" id="IPR050793">
    <property type="entry name" value="CMP-NeuNAc_synthase"/>
</dbReference>
<dbReference type="CDD" id="cd02513">
    <property type="entry name" value="CMP-NeuAc_Synthase"/>
    <property type="match status" value="1"/>
</dbReference>
<dbReference type="Proteomes" id="UP000309667">
    <property type="component" value="Unassembled WGS sequence"/>
</dbReference>
<dbReference type="Gene3D" id="3.90.550.10">
    <property type="entry name" value="Spore Coat Polysaccharide Biosynthesis Protein SpsA, Chain A"/>
    <property type="match status" value="1"/>
</dbReference>
<dbReference type="InterPro" id="IPR029044">
    <property type="entry name" value="Nucleotide-diphossugar_trans"/>
</dbReference>
<proteinExistence type="predicted"/>
<keyword evidence="1" id="KW-0548">Nucleotidyltransferase</keyword>
<keyword evidence="1" id="KW-0808">Transferase</keyword>
<dbReference type="GO" id="GO:0016779">
    <property type="term" value="F:nucleotidyltransferase activity"/>
    <property type="evidence" value="ECO:0007669"/>
    <property type="project" value="UniProtKB-KW"/>
</dbReference>
<evidence type="ECO:0000313" key="2">
    <source>
        <dbReference type="Proteomes" id="UP000309667"/>
    </source>
</evidence>
<comment type="caution">
    <text evidence="1">The sequence shown here is derived from an EMBL/GenBank/DDBJ whole genome shotgun (WGS) entry which is preliminary data.</text>
</comment>
<dbReference type="PANTHER" id="PTHR21485">
    <property type="entry name" value="HAD SUPERFAMILY MEMBERS CMAS AND KDSC"/>
    <property type="match status" value="1"/>
</dbReference>
<dbReference type="Pfam" id="PF02348">
    <property type="entry name" value="CTP_transf_3"/>
    <property type="match status" value="1"/>
</dbReference>
<protein>
    <submittedName>
        <fullName evidence="1">Acylneuraminate cytidylyltransferase family protein</fullName>
    </submittedName>
</protein>
<organism evidence="1 2">
    <name type="scientific">Rhizobium rhizophilum</name>
    <dbReference type="NCBI Taxonomy" id="1850373"/>
    <lineage>
        <taxon>Bacteria</taxon>
        <taxon>Pseudomonadati</taxon>
        <taxon>Pseudomonadota</taxon>
        <taxon>Alphaproteobacteria</taxon>
        <taxon>Hyphomicrobiales</taxon>
        <taxon>Rhizobiaceae</taxon>
        <taxon>Rhizobium/Agrobacterium group</taxon>
        <taxon>Rhizobium</taxon>
    </lineage>
</organism>
<sequence>MVRGQGMSGIKSLIKAGTVYALTLGRGGSKGLPGKNVKLLGNHPLIAWSIAAGKLSRSIERVLCSTDDEEIARVAARYGADVPFHRPAALASDDATDLDVFNHCIEWLAENEGSLPEVFVQLRPTTPFRLEHWIDEGVKILRRTSGASSVRSVAPTPLSPYKMWRPGPGGRLLPAMEVEGITEAYNRPRQSLPNILWHTGQLDVFWTTTLIEGSMTGPYIQELRVPLKLAVDIDDLIDFQVARLKFEELMPKSFITYLNTCTG</sequence>
<dbReference type="EMBL" id="STGT01000007">
    <property type="protein sequence ID" value="THV10566.1"/>
    <property type="molecule type" value="Genomic_DNA"/>
</dbReference>
<reference evidence="1 2" key="1">
    <citation type="submission" date="2019-04" db="EMBL/GenBank/DDBJ databases">
        <title>Genome sequence of strain 7209-2.</title>
        <authorList>
            <person name="Gao J."/>
            <person name="Sun J."/>
        </authorList>
    </citation>
    <scope>NUCLEOTIDE SEQUENCE [LARGE SCALE GENOMIC DNA]</scope>
    <source>
        <strain evidence="1 2">7209-2</strain>
    </source>
</reference>
<gene>
    <name evidence="1" type="ORF">E9677_22690</name>
</gene>
<name>A0ABY2QNL9_9HYPH</name>
<dbReference type="PANTHER" id="PTHR21485:SF6">
    <property type="entry name" value="N-ACYLNEURAMINATE CYTIDYLYLTRANSFERASE-RELATED"/>
    <property type="match status" value="1"/>
</dbReference>
<dbReference type="SUPFAM" id="SSF53448">
    <property type="entry name" value="Nucleotide-diphospho-sugar transferases"/>
    <property type="match status" value="1"/>
</dbReference>
<accession>A0ABY2QNL9</accession>
<keyword evidence="2" id="KW-1185">Reference proteome</keyword>
<dbReference type="InterPro" id="IPR003329">
    <property type="entry name" value="Cytidylyl_trans"/>
</dbReference>
<evidence type="ECO:0000313" key="1">
    <source>
        <dbReference type="EMBL" id="THV10566.1"/>
    </source>
</evidence>